<protein>
    <submittedName>
        <fullName evidence="2">Uncharacterized protein</fullName>
    </submittedName>
</protein>
<accession>A0A431VJF9</accession>
<keyword evidence="3" id="KW-1185">Reference proteome</keyword>
<gene>
    <name evidence="2" type="ORF">EJ903_09420</name>
</gene>
<sequence>MSDLLNDPFVQSSVLPLLLGLLAVGLLRLVGGARNGRLLASGGIALAFLALFLLVVGLPALPPPSSMGKLFWSVVVGFALGLVADALGLRGRAASTLIGLWFVAALVWIALPALDSARAFVTLVVLAAVGLWVAFADSLSGAEKTTGPAAVLLALALAVGVTALIGSSASIAQLGLALTAATGGFLLWNWPTERHVWGVSGRVALALPVLIATILTLFTQAESTTLLIALPALAADALRRRLPIGMTGFGPALATVAVTVLAVVPALAAIAAAFLLSGGEASPY</sequence>
<dbReference type="OrthoDB" id="7308190at2"/>
<evidence type="ECO:0000313" key="3">
    <source>
        <dbReference type="Proteomes" id="UP000277007"/>
    </source>
</evidence>
<name>A0A431VJF9_9PROT</name>
<feature type="transmembrane region" description="Helical" evidence="1">
    <location>
        <begin position="94"/>
        <end position="111"/>
    </location>
</feature>
<dbReference type="Proteomes" id="UP000277007">
    <property type="component" value="Unassembled WGS sequence"/>
</dbReference>
<evidence type="ECO:0000256" key="1">
    <source>
        <dbReference type="SAM" id="Phobius"/>
    </source>
</evidence>
<feature type="transmembrane region" description="Helical" evidence="1">
    <location>
        <begin position="117"/>
        <end position="135"/>
    </location>
</feature>
<dbReference type="RefSeq" id="WP_126614482.1">
    <property type="nucleotide sequence ID" value="NZ_JBHUCY010000029.1"/>
</dbReference>
<feature type="transmembrane region" description="Helical" evidence="1">
    <location>
        <begin position="38"/>
        <end position="58"/>
    </location>
</feature>
<feature type="transmembrane region" description="Helical" evidence="1">
    <location>
        <begin position="171"/>
        <end position="191"/>
    </location>
</feature>
<feature type="transmembrane region" description="Helical" evidence="1">
    <location>
        <begin position="147"/>
        <end position="165"/>
    </location>
</feature>
<feature type="transmembrane region" description="Helical" evidence="1">
    <location>
        <begin position="70"/>
        <end position="87"/>
    </location>
</feature>
<keyword evidence="1" id="KW-1133">Transmembrane helix</keyword>
<dbReference type="EMBL" id="RXMA01000007">
    <property type="protein sequence ID" value="RTR20964.1"/>
    <property type="molecule type" value="Genomic_DNA"/>
</dbReference>
<feature type="transmembrane region" description="Helical" evidence="1">
    <location>
        <begin position="203"/>
        <end position="232"/>
    </location>
</feature>
<comment type="caution">
    <text evidence="2">The sequence shown here is derived from an EMBL/GenBank/DDBJ whole genome shotgun (WGS) entry which is preliminary data.</text>
</comment>
<reference evidence="2 3" key="1">
    <citation type="submission" date="2018-12" db="EMBL/GenBank/DDBJ databases">
        <authorList>
            <person name="Yang Y."/>
        </authorList>
    </citation>
    <scope>NUCLEOTIDE SEQUENCE [LARGE SCALE GENOMIC DNA]</scope>
    <source>
        <strain evidence="2 3">L-25-5w-1</strain>
    </source>
</reference>
<feature type="transmembrane region" description="Helical" evidence="1">
    <location>
        <begin position="12"/>
        <end position="31"/>
    </location>
</feature>
<proteinExistence type="predicted"/>
<organism evidence="2 3">
    <name type="scientific">Azospirillum griseum</name>
    <dbReference type="NCBI Taxonomy" id="2496639"/>
    <lineage>
        <taxon>Bacteria</taxon>
        <taxon>Pseudomonadati</taxon>
        <taxon>Pseudomonadota</taxon>
        <taxon>Alphaproteobacteria</taxon>
        <taxon>Rhodospirillales</taxon>
        <taxon>Azospirillaceae</taxon>
        <taxon>Azospirillum</taxon>
    </lineage>
</organism>
<feature type="transmembrane region" description="Helical" evidence="1">
    <location>
        <begin position="252"/>
        <end position="276"/>
    </location>
</feature>
<keyword evidence="1" id="KW-0812">Transmembrane</keyword>
<evidence type="ECO:0000313" key="2">
    <source>
        <dbReference type="EMBL" id="RTR20964.1"/>
    </source>
</evidence>
<keyword evidence="1" id="KW-0472">Membrane</keyword>
<dbReference type="AlphaFoldDB" id="A0A431VJF9"/>